<dbReference type="EMBL" id="CAJZBQ010000018">
    <property type="protein sequence ID" value="CAG9317268.1"/>
    <property type="molecule type" value="Genomic_DNA"/>
</dbReference>
<feature type="transmembrane region" description="Helical" evidence="7">
    <location>
        <begin position="204"/>
        <end position="224"/>
    </location>
</feature>
<gene>
    <name evidence="9" type="ORF">BSTOLATCC_MIC18521</name>
</gene>
<dbReference type="AlphaFoldDB" id="A0AAU9IS00"/>
<keyword evidence="6 7" id="KW-0012">Acyltransferase</keyword>
<sequence length="332" mass="39065">MAETPSSQHLTRAFEDSEQELKNNLPPWSEADFKQRLLTVFLYIAIYLPVVVLLGLVIGGYIIYLIFYIYPLVGDTDDRPELYYWHSDSEKTNAETRGWIFFTLVTWCIFWILVSHYRALKTDPGQIPREREWDIPDDENDESSSESVVLIEKRKDGSIRTCARCTMRKPDRTHHCKQCERCNLKMDHHCNWVANCVGYFNYKYFFLIVFYGAVALAIFISTFWETVVVVLNDSESSAALCFFVVLCYSLILMLGIAVIGFCIFHIRLMIQNYTTIEYCEKKKQKVQEYKVSPFDKGAWNNLKEALGKNWYWWLVPFNYRDPDEKGLHFGRK</sequence>
<evidence type="ECO:0000259" key="8">
    <source>
        <dbReference type="Pfam" id="PF01529"/>
    </source>
</evidence>
<keyword evidence="2 7" id="KW-0808">Transferase</keyword>
<evidence type="ECO:0000256" key="5">
    <source>
        <dbReference type="ARBA" id="ARBA00023136"/>
    </source>
</evidence>
<evidence type="ECO:0000256" key="7">
    <source>
        <dbReference type="RuleBase" id="RU079119"/>
    </source>
</evidence>
<protein>
    <recommendedName>
        <fullName evidence="7">Palmitoyltransferase</fullName>
        <ecNumber evidence="7">2.3.1.225</ecNumber>
    </recommendedName>
</protein>
<comment type="similarity">
    <text evidence="7">Belongs to the DHHC palmitoyltransferase family.</text>
</comment>
<evidence type="ECO:0000256" key="4">
    <source>
        <dbReference type="ARBA" id="ARBA00022989"/>
    </source>
</evidence>
<comment type="subcellular location">
    <subcellularLocation>
        <location evidence="1">Membrane</location>
        <topology evidence="1">Multi-pass membrane protein</topology>
    </subcellularLocation>
</comment>
<feature type="transmembrane region" description="Helical" evidence="7">
    <location>
        <begin position="40"/>
        <end position="70"/>
    </location>
</feature>
<feature type="transmembrane region" description="Helical" evidence="7">
    <location>
        <begin position="99"/>
        <end position="120"/>
    </location>
</feature>
<dbReference type="Pfam" id="PF01529">
    <property type="entry name" value="DHHC"/>
    <property type="match status" value="1"/>
</dbReference>
<organism evidence="9 10">
    <name type="scientific">Blepharisma stoltei</name>
    <dbReference type="NCBI Taxonomy" id="1481888"/>
    <lineage>
        <taxon>Eukaryota</taxon>
        <taxon>Sar</taxon>
        <taxon>Alveolata</taxon>
        <taxon>Ciliophora</taxon>
        <taxon>Postciliodesmatophora</taxon>
        <taxon>Heterotrichea</taxon>
        <taxon>Heterotrichida</taxon>
        <taxon>Blepharismidae</taxon>
        <taxon>Blepharisma</taxon>
    </lineage>
</organism>
<evidence type="ECO:0000256" key="1">
    <source>
        <dbReference type="ARBA" id="ARBA00004141"/>
    </source>
</evidence>
<evidence type="ECO:0000256" key="2">
    <source>
        <dbReference type="ARBA" id="ARBA00022679"/>
    </source>
</evidence>
<dbReference type="Proteomes" id="UP001162131">
    <property type="component" value="Unassembled WGS sequence"/>
</dbReference>
<dbReference type="EC" id="2.3.1.225" evidence="7"/>
<dbReference type="PANTHER" id="PTHR12246">
    <property type="entry name" value="PALMITOYLTRANSFERASE ZDHHC16"/>
    <property type="match status" value="1"/>
</dbReference>
<evidence type="ECO:0000256" key="6">
    <source>
        <dbReference type="ARBA" id="ARBA00023315"/>
    </source>
</evidence>
<comment type="domain">
    <text evidence="7">The DHHC domain is required for palmitoyltransferase activity.</text>
</comment>
<accession>A0AAU9IS00</accession>
<comment type="caution">
    <text evidence="9">The sequence shown here is derived from an EMBL/GenBank/DDBJ whole genome shotgun (WGS) entry which is preliminary data.</text>
</comment>
<reference evidence="9" key="1">
    <citation type="submission" date="2021-09" db="EMBL/GenBank/DDBJ databases">
        <authorList>
            <consortium name="AG Swart"/>
            <person name="Singh M."/>
            <person name="Singh A."/>
            <person name="Seah K."/>
            <person name="Emmerich C."/>
        </authorList>
    </citation>
    <scope>NUCLEOTIDE SEQUENCE</scope>
    <source>
        <strain evidence="9">ATCC30299</strain>
    </source>
</reference>
<evidence type="ECO:0000313" key="10">
    <source>
        <dbReference type="Proteomes" id="UP001162131"/>
    </source>
</evidence>
<feature type="domain" description="Palmitoyltransferase DHHC" evidence="8">
    <location>
        <begin position="159"/>
        <end position="281"/>
    </location>
</feature>
<name>A0AAU9IS00_9CILI</name>
<keyword evidence="5 7" id="KW-0472">Membrane</keyword>
<dbReference type="InterPro" id="IPR001594">
    <property type="entry name" value="Palmitoyltrfase_DHHC"/>
</dbReference>
<dbReference type="GO" id="GO:0019706">
    <property type="term" value="F:protein-cysteine S-palmitoyltransferase activity"/>
    <property type="evidence" value="ECO:0007669"/>
    <property type="project" value="UniProtKB-EC"/>
</dbReference>
<keyword evidence="4 7" id="KW-1133">Transmembrane helix</keyword>
<dbReference type="GO" id="GO:0016020">
    <property type="term" value="C:membrane"/>
    <property type="evidence" value="ECO:0007669"/>
    <property type="project" value="UniProtKB-SubCell"/>
</dbReference>
<evidence type="ECO:0000256" key="3">
    <source>
        <dbReference type="ARBA" id="ARBA00022692"/>
    </source>
</evidence>
<keyword evidence="3 7" id="KW-0812">Transmembrane</keyword>
<dbReference type="PROSITE" id="PS50216">
    <property type="entry name" value="DHHC"/>
    <property type="match status" value="1"/>
</dbReference>
<evidence type="ECO:0000313" key="9">
    <source>
        <dbReference type="EMBL" id="CAG9317268.1"/>
    </source>
</evidence>
<feature type="transmembrane region" description="Helical" evidence="7">
    <location>
        <begin position="236"/>
        <end position="264"/>
    </location>
</feature>
<comment type="catalytic activity">
    <reaction evidence="7">
        <text>L-cysteinyl-[protein] + hexadecanoyl-CoA = S-hexadecanoyl-L-cysteinyl-[protein] + CoA</text>
        <dbReference type="Rhea" id="RHEA:36683"/>
        <dbReference type="Rhea" id="RHEA-COMP:10131"/>
        <dbReference type="Rhea" id="RHEA-COMP:11032"/>
        <dbReference type="ChEBI" id="CHEBI:29950"/>
        <dbReference type="ChEBI" id="CHEBI:57287"/>
        <dbReference type="ChEBI" id="CHEBI:57379"/>
        <dbReference type="ChEBI" id="CHEBI:74151"/>
        <dbReference type="EC" id="2.3.1.225"/>
    </reaction>
</comment>
<dbReference type="InterPro" id="IPR039859">
    <property type="entry name" value="PFA4/ZDH16/20/ERF2-like"/>
</dbReference>
<keyword evidence="10" id="KW-1185">Reference proteome</keyword>
<proteinExistence type="inferred from homology"/>